<evidence type="ECO:0000256" key="2">
    <source>
        <dbReference type="ARBA" id="ARBA00022448"/>
    </source>
</evidence>
<evidence type="ECO:0000256" key="7">
    <source>
        <dbReference type="SAM" id="MobiDB-lite"/>
    </source>
</evidence>
<dbReference type="PROSITE" id="PS50850">
    <property type="entry name" value="MFS"/>
    <property type="match status" value="1"/>
</dbReference>
<gene>
    <name evidence="10" type="ORF">CCO03_12250</name>
</gene>
<keyword evidence="3" id="KW-1003">Cell membrane</keyword>
<dbReference type="Pfam" id="PF07690">
    <property type="entry name" value="MFS_1"/>
    <property type="match status" value="1"/>
</dbReference>
<keyword evidence="4 8" id="KW-0812">Transmembrane</keyword>
<evidence type="ECO:0000259" key="9">
    <source>
        <dbReference type="PROSITE" id="PS50850"/>
    </source>
</evidence>
<evidence type="ECO:0000313" key="11">
    <source>
        <dbReference type="Proteomes" id="UP000196138"/>
    </source>
</evidence>
<evidence type="ECO:0000313" key="10">
    <source>
        <dbReference type="EMBL" id="ARU05353.1"/>
    </source>
</evidence>
<feature type="transmembrane region" description="Helical" evidence="8">
    <location>
        <begin position="349"/>
        <end position="367"/>
    </location>
</feature>
<proteinExistence type="predicted"/>
<dbReference type="InterPro" id="IPR036259">
    <property type="entry name" value="MFS_trans_sf"/>
</dbReference>
<evidence type="ECO:0000256" key="5">
    <source>
        <dbReference type="ARBA" id="ARBA00022989"/>
    </source>
</evidence>
<feature type="transmembrane region" description="Helical" evidence="8">
    <location>
        <begin position="106"/>
        <end position="123"/>
    </location>
</feature>
<feature type="domain" description="Major facilitator superfamily (MFS) profile" evidence="9">
    <location>
        <begin position="32"/>
        <end position="442"/>
    </location>
</feature>
<dbReference type="PROSITE" id="PS00216">
    <property type="entry name" value="SUGAR_TRANSPORT_1"/>
    <property type="match status" value="1"/>
</dbReference>
<dbReference type="PANTHER" id="PTHR43045:SF2">
    <property type="entry name" value="INNER MEMBRANE METABOLITE TRANSPORT PROTEIN YHJE"/>
    <property type="match status" value="1"/>
</dbReference>
<reference evidence="10 11" key="1">
    <citation type="submission" date="2017-05" db="EMBL/GenBank/DDBJ databases">
        <authorList>
            <person name="Song R."/>
            <person name="Chenine A.L."/>
            <person name="Ruprecht R.M."/>
        </authorList>
    </citation>
    <scope>NUCLEOTIDE SEQUENCE [LARGE SCALE GENOMIC DNA]</scope>
    <source>
        <strain evidence="10 11">DSM 26136</strain>
    </source>
</reference>
<evidence type="ECO:0000256" key="3">
    <source>
        <dbReference type="ARBA" id="ARBA00022475"/>
    </source>
</evidence>
<feature type="transmembrane region" description="Helical" evidence="8">
    <location>
        <begin position="324"/>
        <end position="343"/>
    </location>
</feature>
<evidence type="ECO:0000256" key="4">
    <source>
        <dbReference type="ARBA" id="ARBA00022692"/>
    </source>
</evidence>
<evidence type="ECO:0000256" key="1">
    <source>
        <dbReference type="ARBA" id="ARBA00004651"/>
    </source>
</evidence>
<feature type="compositionally biased region" description="Low complexity" evidence="7">
    <location>
        <begin position="9"/>
        <end position="23"/>
    </location>
</feature>
<protein>
    <submittedName>
        <fullName evidence="10">MFS transporter</fullName>
    </submittedName>
</protein>
<evidence type="ECO:0000256" key="8">
    <source>
        <dbReference type="SAM" id="Phobius"/>
    </source>
</evidence>
<dbReference type="KEGG" id="cser:CCO03_12250"/>
<dbReference type="EMBL" id="CP021455">
    <property type="protein sequence ID" value="ARU05353.1"/>
    <property type="molecule type" value="Genomic_DNA"/>
</dbReference>
<sequence length="444" mass="47448">MATLTQTFPTPAGSPGVGSSAPSQEDVKPGDIAVGVIIGRTSEYFDFFVYGIASALVFPKVFFPWLPGLEATLWSFALFALAFIARPIGTALSMAIQRRWGMATKLTTALFLLGTCTACIAFLPGYEVLGIHAVILLALFRFGQGLALGGSWDGLPSLLAMNVPQERRGWYAMMGQLGAPIGFIIASGLFAYLYTSLSHDDFFSFGWRYPFYVAFAINVVALFARLRLVMDDEFQTMLARSELTPVDVGELMSNQGHNVIIGAFAALASFALFHLVTVFPLSWVQLFTSQPVGEFLEVQIVGGFLCAIAVVVSGWAADRFGRRNTLGSMAALIALFALAAPMLLKGGTAGQNTFLLLGFVLLGLSYGQSSGTVTSNFLSKYRYTGAALTTDLAWLIGAAFAPLVALGLSAYFGLGYLSVYLLSACVCTLGALALNKSLESRDSQ</sequence>
<keyword evidence="5 8" id="KW-1133">Transmembrane helix</keyword>
<name>A0A1Y0EP01_9BURK</name>
<feature type="transmembrane region" description="Helical" evidence="8">
    <location>
        <begin position="388"/>
        <end position="408"/>
    </location>
</feature>
<keyword evidence="11" id="KW-1185">Reference proteome</keyword>
<feature type="transmembrane region" description="Helical" evidence="8">
    <location>
        <begin position="414"/>
        <end position="434"/>
    </location>
</feature>
<feature type="transmembrane region" description="Helical" evidence="8">
    <location>
        <begin position="259"/>
        <end position="283"/>
    </location>
</feature>
<dbReference type="Gene3D" id="1.20.1250.20">
    <property type="entry name" value="MFS general substrate transporter like domains"/>
    <property type="match status" value="2"/>
</dbReference>
<dbReference type="Proteomes" id="UP000196138">
    <property type="component" value="Chromosome"/>
</dbReference>
<organism evidence="10 11">
    <name type="scientific">Comamonas serinivorans</name>
    <dbReference type="NCBI Taxonomy" id="1082851"/>
    <lineage>
        <taxon>Bacteria</taxon>
        <taxon>Pseudomonadati</taxon>
        <taxon>Pseudomonadota</taxon>
        <taxon>Betaproteobacteria</taxon>
        <taxon>Burkholderiales</taxon>
        <taxon>Comamonadaceae</taxon>
        <taxon>Comamonas</taxon>
    </lineage>
</organism>
<keyword evidence="2" id="KW-0813">Transport</keyword>
<dbReference type="GO" id="GO:0022857">
    <property type="term" value="F:transmembrane transporter activity"/>
    <property type="evidence" value="ECO:0007669"/>
    <property type="project" value="InterPro"/>
</dbReference>
<feature type="transmembrane region" description="Helical" evidence="8">
    <location>
        <begin position="47"/>
        <end position="66"/>
    </location>
</feature>
<dbReference type="InterPro" id="IPR020846">
    <property type="entry name" value="MFS_dom"/>
</dbReference>
<comment type="subcellular location">
    <subcellularLocation>
        <location evidence="1">Cell membrane</location>
        <topology evidence="1">Multi-pass membrane protein</topology>
    </subcellularLocation>
</comment>
<feature type="transmembrane region" description="Helical" evidence="8">
    <location>
        <begin position="295"/>
        <end position="317"/>
    </location>
</feature>
<dbReference type="InterPro" id="IPR011701">
    <property type="entry name" value="MFS"/>
</dbReference>
<dbReference type="RefSeq" id="WP_087281431.1">
    <property type="nucleotide sequence ID" value="NZ_CP021455.1"/>
</dbReference>
<feature type="transmembrane region" description="Helical" evidence="8">
    <location>
        <begin position="72"/>
        <end position="94"/>
    </location>
</feature>
<feature type="transmembrane region" description="Helical" evidence="8">
    <location>
        <begin position="170"/>
        <end position="194"/>
    </location>
</feature>
<dbReference type="OrthoDB" id="6766492at2"/>
<dbReference type="GO" id="GO:0005886">
    <property type="term" value="C:plasma membrane"/>
    <property type="evidence" value="ECO:0007669"/>
    <property type="project" value="UniProtKB-SubCell"/>
</dbReference>
<feature type="region of interest" description="Disordered" evidence="7">
    <location>
        <begin position="1"/>
        <end position="26"/>
    </location>
</feature>
<keyword evidence="6 8" id="KW-0472">Membrane</keyword>
<dbReference type="SUPFAM" id="SSF103473">
    <property type="entry name" value="MFS general substrate transporter"/>
    <property type="match status" value="1"/>
</dbReference>
<accession>A0A1Y0EP01</accession>
<dbReference type="AlphaFoldDB" id="A0A1Y0EP01"/>
<evidence type="ECO:0000256" key="6">
    <source>
        <dbReference type="ARBA" id="ARBA00023136"/>
    </source>
</evidence>
<feature type="transmembrane region" description="Helical" evidence="8">
    <location>
        <begin position="209"/>
        <end position="228"/>
    </location>
</feature>
<dbReference type="PANTHER" id="PTHR43045">
    <property type="entry name" value="SHIKIMATE TRANSPORTER"/>
    <property type="match status" value="1"/>
</dbReference>
<dbReference type="InterPro" id="IPR005829">
    <property type="entry name" value="Sugar_transporter_CS"/>
</dbReference>